<keyword evidence="3" id="KW-0233">DNA recombination</keyword>
<keyword evidence="2" id="KW-0238">DNA-binding</keyword>
<dbReference type="PANTHER" id="PTHR30349:SF41">
    <property type="entry name" value="INTEGRASE_RECOMBINASE PROTEIN MJ0367-RELATED"/>
    <property type="match status" value="1"/>
</dbReference>
<dbReference type="PROSITE" id="PS51898">
    <property type="entry name" value="TYR_RECOMBINASE"/>
    <property type="match status" value="1"/>
</dbReference>
<evidence type="ECO:0000256" key="1">
    <source>
        <dbReference type="ARBA" id="ARBA00008857"/>
    </source>
</evidence>
<dbReference type="Pfam" id="PF00589">
    <property type="entry name" value="Phage_integrase"/>
    <property type="match status" value="1"/>
</dbReference>
<comment type="caution">
    <text evidence="5">The sequence shown here is derived from an EMBL/GenBank/DDBJ whole genome shotgun (WGS) entry which is preliminary data.</text>
</comment>
<dbReference type="SUPFAM" id="SSF56349">
    <property type="entry name" value="DNA breaking-rejoining enzymes"/>
    <property type="match status" value="1"/>
</dbReference>
<dbReference type="AlphaFoldDB" id="A0A4R7K7Y0"/>
<dbReference type="GO" id="GO:0006310">
    <property type="term" value="P:DNA recombination"/>
    <property type="evidence" value="ECO:0007669"/>
    <property type="project" value="UniProtKB-KW"/>
</dbReference>
<reference evidence="5 6" key="1">
    <citation type="submission" date="2019-03" db="EMBL/GenBank/DDBJ databases">
        <title>Genomic Encyclopedia of Archaeal and Bacterial Type Strains, Phase II (KMG-II): from individual species to whole genera.</title>
        <authorList>
            <person name="Goeker M."/>
        </authorList>
    </citation>
    <scope>NUCLEOTIDE SEQUENCE [LARGE SCALE GENOMIC DNA]</scope>
    <source>
        <strain evidence="5 6">DSM 25233</strain>
    </source>
</reference>
<sequence>MNRNYVSIYGDYITKYIEYKIKMGYKAKKDAYMMFQIDKFAAETNQQSPGITKEFAELWGEQRPHESKRYRYLRVAMLARLSSFISDLDIISFQPVLPPYPPSDFVPYIFTQAEINELFKYCDLLRLKLRNPNYLLFNMPMLLRILYATGIRISEAKNLLIDNVNTIDGFIKIEDSKNGQERLIPISKSLIQVCKSFKEERAIFLGKQNKSIFFFSSKEGEKLDGGIHDYFHQCLDQMKLQGATKSGYPRIHDLRHTFAVTSMAKMAKQDIDMYASLPILSTYLGHMSIKSTNTYIRITTSMYPELIEKLNINYIDIFPKI</sequence>
<dbReference type="PANTHER" id="PTHR30349">
    <property type="entry name" value="PHAGE INTEGRASE-RELATED"/>
    <property type="match status" value="1"/>
</dbReference>
<dbReference type="InterPro" id="IPR002104">
    <property type="entry name" value="Integrase_catalytic"/>
</dbReference>
<dbReference type="Gene3D" id="1.10.443.10">
    <property type="entry name" value="Intergrase catalytic core"/>
    <property type="match status" value="1"/>
</dbReference>
<dbReference type="RefSeq" id="WP_133686459.1">
    <property type="nucleotide sequence ID" value="NZ_SOAY01000010.1"/>
</dbReference>
<evidence type="ECO:0000256" key="2">
    <source>
        <dbReference type="ARBA" id="ARBA00023125"/>
    </source>
</evidence>
<gene>
    <name evidence="5" type="ORF">CLV90_1109</name>
</gene>
<name>A0A4R7K7Y0_9FLAO</name>
<dbReference type="InterPro" id="IPR050090">
    <property type="entry name" value="Tyrosine_recombinase_XerCD"/>
</dbReference>
<evidence type="ECO:0000313" key="6">
    <source>
        <dbReference type="Proteomes" id="UP000294749"/>
    </source>
</evidence>
<dbReference type="OrthoDB" id="9766545at2"/>
<accession>A0A4R7K7Y0</accession>
<evidence type="ECO:0000259" key="4">
    <source>
        <dbReference type="PROSITE" id="PS51898"/>
    </source>
</evidence>
<evidence type="ECO:0000256" key="3">
    <source>
        <dbReference type="ARBA" id="ARBA00023172"/>
    </source>
</evidence>
<dbReference type="EMBL" id="SOAY01000010">
    <property type="protein sequence ID" value="TDT47039.1"/>
    <property type="molecule type" value="Genomic_DNA"/>
</dbReference>
<dbReference type="GO" id="GO:0003677">
    <property type="term" value="F:DNA binding"/>
    <property type="evidence" value="ECO:0007669"/>
    <property type="project" value="UniProtKB-KW"/>
</dbReference>
<proteinExistence type="inferred from homology"/>
<comment type="similarity">
    <text evidence="1">Belongs to the 'phage' integrase family.</text>
</comment>
<evidence type="ECO:0000313" key="5">
    <source>
        <dbReference type="EMBL" id="TDT47039.1"/>
    </source>
</evidence>
<organism evidence="5 6">
    <name type="scientific">Maribacter spongiicola</name>
    <dbReference type="NCBI Taxonomy" id="1206753"/>
    <lineage>
        <taxon>Bacteria</taxon>
        <taxon>Pseudomonadati</taxon>
        <taxon>Bacteroidota</taxon>
        <taxon>Flavobacteriia</taxon>
        <taxon>Flavobacteriales</taxon>
        <taxon>Flavobacteriaceae</taxon>
        <taxon>Maribacter</taxon>
    </lineage>
</organism>
<feature type="domain" description="Tyr recombinase" evidence="4">
    <location>
        <begin position="105"/>
        <end position="316"/>
    </location>
</feature>
<keyword evidence="6" id="KW-1185">Reference proteome</keyword>
<protein>
    <submittedName>
        <fullName evidence="5">Phage integrase family protein</fullName>
    </submittedName>
</protein>
<dbReference type="InterPro" id="IPR013762">
    <property type="entry name" value="Integrase-like_cat_sf"/>
</dbReference>
<dbReference type="GO" id="GO:0015074">
    <property type="term" value="P:DNA integration"/>
    <property type="evidence" value="ECO:0007669"/>
    <property type="project" value="InterPro"/>
</dbReference>
<dbReference type="InterPro" id="IPR011010">
    <property type="entry name" value="DNA_brk_join_enz"/>
</dbReference>
<dbReference type="Proteomes" id="UP000294749">
    <property type="component" value="Unassembled WGS sequence"/>
</dbReference>